<protein>
    <submittedName>
        <fullName evidence="1 2">Uncharacterized protein</fullName>
    </submittedName>
</protein>
<reference evidence="1 3" key="1">
    <citation type="submission" date="2008-03" db="EMBL/GenBank/DDBJ databases">
        <title>Annotation of Ixodes scapularis.</title>
        <authorList>
            <consortium name="Ixodes scapularis Genome Project Consortium"/>
            <person name="Caler E."/>
            <person name="Hannick L.I."/>
            <person name="Bidwell S."/>
            <person name="Joardar V."/>
            <person name="Thiagarajan M."/>
            <person name="Amedeo P."/>
            <person name="Galinsky K.J."/>
            <person name="Schobel S."/>
            <person name="Inman J."/>
            <person name="Hostetler J."/>
            <person name="Miller J."/>
            <person name="Hammond M."/>
            <person name="Megy K."/>
            <person name="Lawson D."/>
            <person name="Kodira C."/>
            <person name="Sutton G."/>
            <person name="Meyer J."/>
            <person name="Hill C.A."/>
            <person name="Birren B."/>
            <person name="Nene V."/>
            <person name="Collins F."/>
            <person name="Alarcon-Chaidez F."/>
            <person name="Wikel S."/>
            <person name="Strausberg R."/>
        </authorList>
    </citation>
    <scope>NUCLEOTIDE SEQUENCE [LARGE SCALE GENOMIC DNA]</scope>
    <source>
        <strain evidence="3">Wikel</strain>
        <strain evidence="1">Wikel colony</strain>
    </source>
</reference>
<reference evidence="2" key="2">
    <citation type="submission" date="2020-05" db="UniProtKB">
        <authorList>
            <consortium name="EnsemblMetazoa"/>
        </authorList>
    </citation>
    <scope>IDENTIFICATION</scope>
    <source>
        <strain evidence="2">wikel</strain>
    </source>
</reference>
<dbReference type="VEuPathDB" id="VectorBase:ISCW022562"/>
<evidence type="ECO:0000313" key="1">
    <source>
        <dbReference type="EMBL" id="EEC17798.1"/>
    </source>
</evidence>
<dbReference type="HOGENOM" id="CLU_1697479_0_0_1"/>
<dbReference type="EMBL" id="ABJB010619937">
    <property type="status" value="NOT_ANNOTATED_CDS"/>
    <property type="molecule type" value="Genomic_DNA"/>
</dbReference>
<dbReference type="AlphaFoldDB" id="B7QG26"/>
<dbReference type="EMBL" id="ABJB010889901">
    <property type="status" value="NOT_ANNOTATED_CDS"/>
    <property type="molecule type" value="Genomic_DNA"/>
</dbReference>
<evidence type="ECO:0000313" key="3">
    <source>
        <dbReference type="Proteomes" id="UP000001555"/>
    </source>
</evidence>
<name>B7QG26_IXOSC</name>
<dbReference type="EMBL" id="ABJB010774941">
    <property type="status" value="NOT_ANNOTATED_CDS"/>
    <property type="molecule type" value="Genomic_DNA"/>
</dbReference>
<dbReference type="EMBL" id="DS928874">
    <property type="protein sequence ID" value="EEC17798.1"/>
    <property type="molecule type" value="Genomic_DNA"/>
</dbReference>
<dbReference type="Proteomes" id="UP000001555">
    <property type="component" value="Unassembled WGS sequence"/>
</dbReference>
<evidence type="ECO:0000313" key="2">
    <source>
        <dbReference type="EnsemblMetazoa" id="ISCW022562-PA"/>
    </source>
</evidence>
<proteinExistence type="predicted"/>
<dbReference type="EMBL" id="ABJB010263416">
    <property type="status" value="NOT_ANNOTATED_CDS"/>
    <property type="molecule type" value="Genomic_DNA"/>
</dbReference>
<accession>B7QG26</accession>
<keyword evidence="3" id="KW-1185">Reference proteome</keyword>
<dbReference type="InParanoid" id="B7QG26"/>
<dbReference type="PaxDb" id="6945-B7QG26"/>
<dbReference type="EMBL" id="ABJB010740861">
    <property type="status" value="NOT_ANNOTATED_CDS"/>
    <property type="molecule type" value="Genomic_DNA"/>
</dbReference>
<gene>
    <name evidence="1" type="ORF">IscW_ISCW022562</name>
</gene>
<organism>
    <name type="scientific">Ixodes scapularis</name>
    <name type="common">Black-legged tick</name>
    <name type="synonym">Deer tick</name>
    <dbReference type="NCBI Taxonomy" id="6945"/>
    <lineage>
        <taxon>Eukaryota</taxon>
        <taxon>Metazoa</taxon>
        <taxon>Ecdysozoa</taxon>
        <taxon>Arthropoda</taxon>
        <taxon>Chelicerata</taxon>
        <taxon>Arachnida</taxon>
        <taxon>Acari</taxon>
        <taxon>Parasitiformes</taxon>
        <taxon>Ixodida</taxon>
        <taxon>Ixodoidea</taxon>
        <taxon>Ixodidae</taxon>
        <taxon>Ixodinae</taxon>
        <taxon>Ixodes</taxon>
    </lineage>
</organism>
<dbReference type="EnsemblMetazoa" id="ISCW022562-RA">
    <property type="protein sequence ID" value="ISCW022562-PA"/>
    <property type="gene ID" value="ISCW022562"/>
</dbReference>
<sequence>MGVCRLGKGDKHPAATTTDLTIIPELPCGQASSPRTFPSRRVRTNQAPTAAGRPIAWADCLLHLALESLDRRLIPVKLATVVRSVSTPVLLRPPVGAVHIGGRTAATALRCTQYAIGIMHQEMAISQQDQRGPLAESILARFAAPCRRGGYDISM</sequence>